<protein>
    <submittedName>
        <fullName evidence="2">Malto-oligosyltrehalose synthase</fullName>
    </submittedName>
</protein>
<dbReference type="InterPro" id="IPR017853">
    <property type="entry name" value="GH"/>
</dbReference>
<reference evidence="2 3" key="1">
    <citation type="submission" date="2018-11" db="EMBL/GenBank/DDBJ databases">
        <title>YIM 102482-1 draft genome.</title>
        <authorList>
            <person name="Li G."/>
            <person name="Jiang Y."/>
        </authorList>
    </citation>
    <scope>NUCLEOTIDE SEQUENCE [LARGE SCALE GENOMIC DNA]</scope>
    <source>
        <strain evidence="2 3">YIM 102482-1</strain>
    </source>
</reference>
<dbReference type="Gene3D" id="3.30.1590.10">
    <property type="entry name" value="Maltooligosyl trehalose synthase, domain 2"/>
    <property type="match status" value="1"/>
</dbReference>
<feature type="domain" description="Glycosyl hydrolase family 13 catalytic" evidence="1">
    <location>
        <begin position="11"/>
        <end position="658"/>
    </location>
</feature>
<dbReference type="Gene3D" id="1.10.10.470">
    <property type="entry name" value="Maltooligosyl trehalose synthase, domain 4"/>
    <property type="match status" value="1"/>
</dbReference>
<evidence type="ECO:0000313" key="3">
    <source>
        <dbReference type="Proteomes" id="UP000274391"/>
    </source>
</evidence>
<accession>A0A3P3VXE8</accession>
<dbReference type="GO" id="GO:0047470">
    <property type="term" value="F:(1,4)-alpha-D-glucan 1-alpha-D-glucosylmutase activity"/>
    <property type="evidence" value="ECO:0007669"/>
    <property type="project" value="TreeGrafter"/>
</dbReference>
<dbReference type="EMBL" id="RQVS01000012">
    <property type="protein sequence ID" value="RRJ86129.1"/>
    <property type="molecule type" value="Genomic_DNA"/>
</dbReference>
<evidence type="ECO:0000259" key="1">
    <source>
        <dbReference type="SMART" id="SM00642"/>
    </source>
</evidence>
<organism evidence="2 3">
    <name type="scientific">Gulosibacter macacae</name>
    <dbReference type="NCBI Taxonomy" id="2488791"/>
    <lineage>
        <taxon>Bacteria</taxon>
        <taxon>Bacillati</taxon>
        <taxon>Actinomycetota</taxon>
        <taxon>Actinomycetes</taxon>
        <taxon>Micrococcales</taxon>
        <taxon>Microbacteriaceae</taxon>
        <taxon>Gulosibacter</taxon>
    </lineage>
</organism>
<name>A0A3P3VXE8_9MICO</name>
<dbReference type="AlphaFoldDB" id="A0A3P3VXE8"/>
<evidence type="ECO:0000313" key="2">
    <source>
        <dbReference type="EMBL" id="RRJ86129.1"/>
    </source>
</evidence>
<sequence length="773" mass="85480">MRMPHSTYRLQLTPEFTFDDAAAQIPYLARLGVDFIYLSPILQSSEGSMHGYDVVDVTRVDEARGGRAGFERLATAAHEAGLGVLVDIVPNHMGVGTPRENAWWWDVLAHGRDSKFAEYFDIDWDAGGGRVLLPIVGDDDMPSAPGEPIGHVTIDREAGILRYWDLELPLADGTAPEDADVRTVLRAQHYRLVHWRVGDWQLNYRRFFVVTSLAGLRVEVPEVWDAAHAEILSWVREGLVDGLRIDHPDGLRDPRGYLERLREATGGIYISVEKILEPGEQLPGDWACEGTTGYDALGEFERVLVDADSRADLEQLAARLSTRDTDDWPTLVHHMKRFVTDEPLQAELLRIGGELAAAGIDRPDAVDAVAEIAASFPVYRTYLPHGEELLRQAAEDAADWRPDLGPAIEAVLPALLDPEHPAALRFQQTTGMIMAKAVEDRAFYRYSRLTSLNEVGGDPSVFSLTVDEFHEAQRRRLNSWPLAQTALSTHDTKRSEDVRARITAISEIPDEWAEALRELLDIAPLANRGFGNLLWQAVLGVWPASRQRVHDYAIKAAREAGDVTTWTAVDTEFEDSLHRAVDAAFDHPAARAIVTRLDDLITEPGRSNSLVLKAMQLLAPGVPDVYQGTELWDRSLVDPDNRRPVDWMSRAAALDAVTHGARPPIDDTGAVKLMIVTAALRMRKVLPEYFKGYEPITAAGVAADHVIAFDRGGVALVGTRLPRQLAEGGGWHDTRVDLPAGVWLDQLSGREFSGVTPVAALLADLPVAMLVRR</sequence>
<dbReference type="Gene3D" id="3.20.20.80">
    <property type="entry name" value="Glycosidases"/>
    <property type="match status" value="1"/>
</dbReference>
<dbReference type="PANTHER" id="PTHR10357">
    <property type="entry name" value="ALPHA-AMYLASE FAMILY MEMBER"/>
    <property type="match status" value="1"/>
</dbReference>
<dbReference type="Proteomes" id="UP000274391">
    <property type="component" value="Unassembled WGS sequence"/>
</dbReference>
<dbReference type="GO" id="GO:0030980">
    <property type="term" value="P:alpha-glucan catabolic process"/>
    <property type="evidence" value="ECO:0007669"/>
    <property type="project" value="TreeGrafter"/>
</dbReference>
<keyword evidence="3" id="KW-1185">Reference proteome</keyword>
<dbReference type="InterPro" id="IPR006047">
    <property type="entry name" value="GH13_cat_dom"/>
</dbReference>
<dbReference type="InterPro" id="IPR012767">
    <property type="entry name" value="Trehalose_TreY"/>
</dbReference>
<dbReference type="PANTHER" id="PTHR10357:SF216">
    <property type="entry name" value="MALTOOLIGOSYL TREHALOSE SYNTHASE-RELATED"/>
    <property type="match status" value="1"/>
</dbReference>
<proteinExistence type="predicted"/>
<dbReference type="Pfam" id="PF00128">
    <property type="entry name" value="Alpha-amylase"/>
    <property type="match status" value="1"/>
</dbReference>
<dbReference type="Gene3D" id="1.10.150.200">
    <property type="entry name" value="Maltooligosyl trehalose synthase, domain 3"/>
    <property type="match status" value="1"/>
</dbReference>
<dbReference type="RefSeq" id="WP_124973208.1">
    <property type="nucleotide sequence ID" value="NZ_RQVS01000012.1"/>
</dbReference>
<dbReference type="NCBIfam" id="TIGR02401">
    <property type="entry name" value="trehalose_TreY"/>
    <property type="match status" value="1"/>
</dbReference>
<dbReference type="GO" id="GO:0005992">
    <property type="term" value="P:trehalose biosynthetic process"/>
    <property type="evidence" value="ECO:0007669"/>
    <property type="project" value="TreeGrafter"/>
</dbReference>
<dbReference type="InterPro" id="IPR013797">
    <property type="entry name" value="Maltooligo_trehalose_synth_4"/>
</dbReference>
<dbReference type="SUPFAM" id="SSF51445">
    <property type="entry name" value="(Trans)glycosidases"/>
    <property type="match status" value="1"/>
</dbReference>
<dbReference type="SMART" id="SM00642">
    <property type="entry name" value="Aamy"/>
    <property type="match status" value="1"/>
</dbReference>
<gene>
    <name evidence="2" type="primary">treY</name>
    <name evidence="2" type="ORF">EG850_10060</name>
</gene>
<dbReference type="CDD" id="cd11336">
    <property type="entry name" value="AmyAc_MTSase"/>
    <property type="match status" value="1"/>
</dbReference>
<comment type="caution">
    <text evidence="2">The sequence shown here is derived from an EMBL/GenBank/DDBJ whole genome shotgun (WGS) entry which is preliminary data.</text>
</comment>
<dbReference type="OrthoDB" id="9761577at2"/>